<evidence type="ECO:0000313" key="4">
    <source>
        <dbReference type="Proteomes" id="UP001155587"/>
    </source>
</evidence>
<dbReference type="EMBL" id="JAKRRY010000013">
    <property type="protein sequence ID" value="MCW8346635.1"/>
    <property type="molecule type" value="Genomic_DNA"/>
</dbReference>
<feature type="compositionally biased region" description="Low complexity" evidence="1">
    <location>
        <begin position="187"/>
        <end position="203"/>
    </location>
</feature>
<proteinExistence type="predicted"/>
<feature type="region of interest" description="Disordered" evidence="1">
    <location>
        <begin position="1"/>
        <end position="63"/>
    </location>
</feature>
<sequence>MVTIPAATNSTTQTTPHRGTEGERSIAPSSQENARQNPPASFKKLVGDKKTEPSSSNEADALPSDAIAMNATADTLAPALTTALPLTPHHPSDGAFHAPPNARHNMTLATQGRTIQNGVLQAQAHLPEQGSSPLIDARVSTPSQSTGRSFEASLGLQAHTTALAHSRLNTSPLGNDIPSLLMTATAASNPSASHSPAPPAVSSHTEASTAQWANVRIDTQAGKWGEQMLQVLHDRVTLQSQQNLQEARIRLDPPDLGKLDLTVRVEGDRLSVQINANAAATREALMQVSERLRSELQQQNILQVEVQVGSGDNSNPSSNTPNRDEEVGIFAARERHEEPTSFSSHSSSGHWFNIHA</sequence>
<name>A0A9X3CQC3_9VIBR</name>
<feature type="domain" description="Flagellar hook-length control protein-like C-terminal" evidence="2">
    <location>
        <begin position="234"/>
        <end position="315"/>
    </location>
</feature>
<keyword evidence="3" id="KW-0969">Cilium</keyword>
<reference evidence="3" key="1">
    <citation type="submission" date="2022-02" db="EMBL/GenBank/DDBJ databases">
        <title>Vibrio sp. nov, a new bacterium isolated from seawater.</title>
        <authorList>
            <person name="Yuan Y."/>
        </authorList>
    </citation>
    <scope>NUCLEOTIDE SEQUENCE</scope>
    <source>
        <strain evidence="3">ZSDZ65</strain>
    </source>
</reference>
<dbReference type="Pfam" id="PF02120">
    <property type="entry name" value="Flg_hook"/>
    <property type="match status" value="1"/>
</dbReference>
<dbReference type="AlphaFoldDB" id="A0A9X3CQC3"/>
<dbReference type="InterPro" id="IPR038610">
    <property type="entry name" value="FliK-like_C_sf"/>
</dbReference>
<evidence type="ECO:0000259" key="2">
    <source>
        <dbReference type="Pfam" id="PF02120"/>
    </source>
</evidence>
<keyword evidence="3" id="KW-0966">Cell projection</keyword>
<dbReference type="Gene3D" id="3.30.750.140">
    <property type="match status" value="1"/>
</dbReference>
<dbReference type="RefSeq" id="WP_265675182.1">
    <property type="nucleotide sequence ID" value="NZ_JAKRRY010000013.1"/>
</dbReference>
<dbReference type="InterPro" id="IPR021136">
    <property type="entry name" value="Flagellar_hook_control-like_C"/>
</dbReference>
<accession>A0A9X3CQC3</accession>
<feature type="region of interest" description="Disordered" evidence="1">
    <location>
        <begin position="335"/>
        <end position="356"/>
    </location>
</feature>
<feature type="region of interest" description="Disordered" evidence="1">
    <location>
        <begin position="187"/>
        <end position="206"/>
    </location>
</feature>
<protein>
    <submittedName>
        <fullName evidence="3">Flagellar hook-length control protein FliK</fullName>
    </submittedName>
</protein>
<gene>
    <name evidence="3" type="ORF">MD535_11565</name>
</gene>
<keyword evidence="3" id="KW-0282">Flagellum</keyword>
<evidence type="ECO:0000256" key="1">
    <source>
        <dbReference type="SAM" id="MobiDB-lite"/>
    </source>
</evidence>
<keyword evidence="4" id="KW-1185">Reference proteome</keyword>
<dbReference type="Proteomes" id="UP001155587">
    <property type="component" value="Unassembled WGS sequence"/>
</dbReference>
<dbReference type="InterPro" id="IPR052563">
    <property type="entry name" value="FliK"/>
</dbReference>
<evidence type="ECO:0000313" key="3">
    <source>
        <dbReference type="EMBL" id="MCW8346635.1"/>
    </source>
</evidence>
<dbReference type="CDD" id="cd17470">
    <property type="entry name" value="T3SS_Flik_C"/>
    <property type="match status" value="1"/>
</dbReference>
<dbReference type="PANTHER" id="PTHR37533:SF2">
    <property type="entry name" value="FLAGELLAR HOOK-LENGTH CONTROL PROTEIN"/>
    <property type="match status" value="1"/>
</dbReference>
<organism evidence="3 4">
    <name type="scientific">Vibrio qingdaonensis</name>
    <dbReference type="NCBI Taxonomy" id="2829491"/>
    <lineage>
        <taxon>Bacteria</taxon>
        <taxon>Pseudomonadati</taxon>
        <taxon>Pseudomonadota</taxon>
        <taxon>Gammaproteobacteria</taxon>
        <taxon>Vibrionales</taxon>
        <taxon>Vibrionaceae</taxon>
        <taxon>Vibrio</taxon>
    </lineage>
</organism>
<dbReference type="PANTHER" id="PTHR37533">
    <property type="entry name" value="FLAGELLAR HOOK-LENGTH CONTROL PROTEIN"/>
    <property type="match status" value="1"/>
</dbReference>
<feature type="compositionally biased region" description="Polar residues" evidence="1">
    <location>
        <begin position="1"/>
        <end position="17"/>
    </location>
</feature>
<comment type="caution">
    <text evidence="3">The sequence shown here is derived from an EMBL/GenBank/DDBJ whole genome shotgun (WGS) entry which is preliminary data.</text>
</comment>
<feature type="compositionally biased region" description="Polar residues" evidence="1">
    <location>
        <begin position="27"/>
        <end position="39"/>
    </location>
</feature>
<feature type="region of interest" description="Disordered" evidence="1">
    <location>
        <begin position="129"/>
        <end position="148"/>
    </location>
</feature>